<dbReference type="PRINTS" id="PR00420">
    <property type="entry name" value="RNGMNOXGNASE"/>
</dbReference>
<dbReference type="Proteomes" id="UP001501319">
    <property type="component" value="Unassembled WGS sequence"/>
</dbReference>
<evidence type="ECO:0000256" key="5">
    <source>
        <dbReference type="ARBA" id="ARBA00023002"/>
    </source>
</evidence>
<evidence type="ECO:0000256" key="1">
    <source>
        <dbReference type="ARBA" id="ARBA00001974"/>
    </source>
</evidence>
<name>A0ABP4QVY2_9ACTN</name>
<keyword evidence="5" id="KW-0560">Oxidoreductase</keyword>
<dbReference type="Gene3D" id="3.50.50.60">
    <property type="entry name" value="FAD/NAD(P)-binding domain"/>
    <property type="match status" value="1"/>
</dbReference>
<keyword evidence="6" id="KW-0503">Monooxygenase</keyword>
<evidence type="ECO:0000259" key="7">
    <source>
        <dbReference type="Pfam" id="PF01494"/>
    </source>
</evidence>
<protein>
    <submittedName>
        <fullName evidence="8">NAD(P)/FAD-dependent oxidoreductase</fullName>
    </submittedName>
</protein>
<evidence type="ECO:0000256" key="2">
    <source>
        <dbReference type="ARBA" id="ARBA00022630"/>
    </source>
</evidence>
<organism evidence="8 9">
    <name type="scientific">Kribbella alba</name>
    <dbReference type="NCBI Taxonomy" id="190197"/>
    <lineage>
        <taxon>Bacteria</taxon>
        <taxon>Bacillati</taxon>
        <taxon>Actinomycetota</taxon>
        <taxon>Actinomycetes</taxon>
        <taxon>Propionibacteriales</taxon>
        <taxon>Kribbellaceae</taxon>
        <taxon>Kribbella</taxon>
    </lineage>
</organism>
<dbReference type="InterPro" id="IPR002938">
    <property type="entry name" value="FAD-bd"/>
</dbReference>
<gene>
    <name evidence="8" type="ORF">GCM10009744_10980</name>
</gene>
<keyword evidence="3" id="KW-0274">FAD</keyword>
<reference evidence="9" key="1">
    <citation type="journal article" date="2019" name="Int. J. Syst. Evol. Microbiol.">
        <title>The Global Catalogue of Microorganisms (GCM) 10K type strain sequencing project: providing services to taxonomists for standard genome sequencing and annotation.</title>
        <authorList>
            <consortium name="The Broad Institute Genomics Platform"/>
            <consortium name="The Broad Institute Genome Sequencing Center for Infectious Disease"/>
            <person name="Wu L."/>
            <person name="Ma J."/>
        </authorList>
    </citation>
    <scope>NUCLEOTIDE SEQUENCE [LARGE SCALE GENOMIC DNA]</scope>
    <source>
        <strain evidence="9">JCM 14306</strain>
    </source>
</reference>
<dbReference type="Pfam" id="PF01494">
    <property type="entry name" value="FAD_binding_3"/>
    <property type="match status" value="1"/>
</dbReference>
<sequence length="406" mass="43626">MQTTPLSEGIAIVGGGPAGLVAAIALARRGIQTTVFERDVHPDAAPRFNPDRSYTIDITGHGLRALRHLDVTPYFDARMLQFKGIQYQGRVVDDWPEQGWTGSRGDIVRSLMAPIAEQYQKYVDFAFSSRVTALDVEGGTLTSEQEDGPPVTRRFDLIIGADGAGSVVRQAMQQQVAGFTVESRSIPNYVTMIELDQVGDQLDKEYLQALSIRHFCVAGAVPGDDGPGSPRWFCAVGTKEAPDFATPAQARQYLAKVCPPILDLASDLSIAAFADRHSYHVGLSTTCSQLHGGKAVLLGDAAAPFPPIGQGVNAAMESATVLDTHIGALAGTDLTEAAASYSAAWKPESDAVTWISERVLFDNPLNTLRSTVTMALGVNVVGQAKSVHTSYAEVRENARKIGWLWK</sequence>
<evidence type="ECO:0000313" key="8">
    <source>
        <dbReference type="EMBL" id="GAA1625097.1"/>
    </source>
</evidence>
<keyword evidence="4" id="KW-0521">NADP</keyword>
<evidence type="ECO:0000256" key="4">
    <source>
        <dbReference type="ARBA" id="ARBA00022857"/>
    </source>
</evidence>
<evidence type="ECO:0000256" key="3">
    <source>
        <dbReference type="ARBA" id="ARBA00022827"/>
    </source>
</evidence>
<keyword evidence="2" id="KW-0285">Flavoprotein</keyword>
<dbReference type="SUPFAM" id="SSF51905">
    <property type="entry name" value="FAD/NAD(P)-binding domain"/>
    <property type="match status" value="1"/>
</dbReference>
<comment type="cofactor">
    <cofactor evidence="1">
        <name>FAD</name>
        <dbReference type="ChEBI" id="CHEBI:57692"/>
    </cofactor>
</comment>
<accession>A0ABP4QVY2</accession>
<dbReference type="RefSeq" id="WP_344109448.1">
    <property type="nucleotide sequence ID" value="NZ_BAAANE010000003.1"/>
</dbReference>
<proteinExistence type="predicted"/>
<dbReference type="PANTHER" id="PTHR46028:SF2">
    <property type="entry name" value="KYNURENINE 3-MONOOXYGENASE"/>
    <property type="match status" value="1"/>
</dbReference>
<dbReference type="PANTHER" id="PTHR46028">
    <property type="entry name" value="KYNURENINE 3-MONOOXYGENASE"/>
    <property type="match status" value="1"/>
</dbReference>
<dbReference type="InterPro" id="IPR036188">
    <property type="entry name" value="FAD/NAD-bd_sf"/>
</dbReference>
<evidence type="ECO:0000313" key="9">
    <source>
        <dbReference type="Proteomes" id="UP001501319"/>
    </source>
</evidence>
<keyword evidence="9" id="KW-1185">Reference proteome</keyword>
<comment type="caution">
    <text evidence="8">The sequence shown here is derived from an EMBL/GenBank/DDBJ whole genome shotgun (WGS) entry which is preliminary data.</text>
</comment>
<dbReference type="EMBL" id="BAAANE010000003">
    <property type="protein sequence ID" value="GAA1625097.1"/>
    <property type="molecule type" value="Genomic_DNA"/>
</dbReference>
<feature type="domain" description="FAD-binding" evidence="7">
    <location>
        <begin position="10"/>
        <end position="343"/>
    </location>
</feature>
<evidence type="ECO:0000256" key="6">
    <source>
        <dbReference type="ARBA" id="ARBA00023033"/>
    </source>
</evidence>